<organism evidence="1">
    <name type="scientific">uncultured Thiotrichaceae bacterium</name>
    <dbReference type="NCBI Taxonomy" id="298394"/>
    <lineage>
        <taxon>Bacteria</taxon>
        <taxon>Pseudomonadati</taxon>
        <taxon>Pseudomonadota</taxon>
        <taxon>Gammaproteobacteria</taxon>
        <taxon>Thiotrichales</taxon>
        <taxon>Thiotrichaceae</taxon>
        <taxon>environmental samples</taxon>
    </lineage>
</organism>
<name>A0A6S6TSN9_9GAMM</name>
<dbReference type="AlphaFoldDB" id="A0A6S6TSN9"/>
<dbReference type="SUPFAM" id="SSF53187">
    <property type="entry name" value="Zn-dependent exopeptidases"/>
    <property type="match status" value="1"/>
</dbReference>
<reference evidence="1" key="1">
    <citation type="submission" date="2020-01" db="EMBL/GenBank/DDBJ databases">
        <authorList>
            <person name="Meier V. D."/>
            <person name="Meier V D."/>
        </authorList>
    </citation>
    <scope>NUCLEOTIDE SEQUENCE</scope>
    <source>
        <strain evidence="1">HLG_WM_MAG_08</strain>
    </source>
</reference>
<evidence type="ECO:0008006" key="2">
    <source>
        <dbReference type="Google" id="ProtNLM"/>
    </source>
</evidence>
<dbReference type="EMBL" id="CACVAV010000297">
    <property type="protein sequence ID" value="CAA6819083.1"/>
    <property type="molecule type" value="Genomic_DNA"/>
</dbReference>
<accession>A0A6S6TSN9</accession>
<evidence type="ECO:0000313" key="1">
    <source>
        <dbReference type="EMBL" id="CAA6819083.1"/>
    </source>
</evidence>
<dbReference type="Gene3D" id="3.40.630.10">
    <property type="entry name" value="Zn peptidases"/>
    <property type="match status" value="1"/>
</dbReference>
<gene>
    <name evidence="1" type="ORF">HELGO_WM51317</name>
</gene>
<proteinExistence type="predicted"/>
<sequence length="567" mass="63692">MNRSYTHTLHQLPPDTTEAWLFEPFAARSKVEREWANRGKQLKLHCAYKSLLHAVLEEKLLEGEKQVLIRYPVIEGDEPQRFRLECYPVNGLFDGQVSFEAVEAVISEGKLPYYEVVTDSTLHRIAVPVRWVTSPTQKRQLVACGWIINQRDEGRYLATEFDTIFNDTCQYFSAMPLSANSEYKNDAPLFERLTVSVSLPMRDVPLAVGNEAISFIEAMHEDIYFSALEIIRYRFNRSVGDRHLVIGQVVPDIVYAEQPTLSITVECSPLNHTDINDSRLSSDLGQLEHWLSPQQITCQLTELAGSRFGVTSHQGRAVSGSAVIHGMPVKLAISGGQHANESSGIVAALRAAHTLKQRGNIDFTVCPLENPDGYALFRQLCENNPNHMHHAARYTSTGNDLTCGTSHESLIRGLAKEHLRADVHLNLHGYPAHEWTRPLSGYVPDGFTNWTIPKGFFIICRYHSGFESHAKSLLDVAIKAVLGFDAQKQQNSEMLKRFYDIVGDGQFEVAQGVVPYMISENNATDYPIEIITEAPDETVYGEAFRIAHESHYRVVLAVADALEHTDL</sequence>
<protein>
    <recommendedName>
        <fullName evidence="2">Peptidase M14 carboxypeptidase A domain-containing protein</fullName>
    </recommendedName>
</protein>